<dbReference type="PANTHER" id="PTHR47359:SF3">
    <property type="entry name" value="NLP_P60 DOMAIN-CONTAINING PROTEIN-RELATED"/>
    <property type="match status" value="1"/>
</dbReference>
<protein>
    <submittedName>
        <fullName evidence="8">NlpC/P60 family protein</fullName>
    </submittedName>
</protein>
<gene>
    <name evidence="8" type="ORF">D3M95_05120</name>
</gene>
<reference evidence="8 9" key="1">
    <citation type="submission" date="2018-09" db="EMBL/GenBank/DDBJ databases">
        <title>Optimization and identification of Corynebacterium falsenii FN1-14 from fish paste.</title>
        <authorList>
            <person name="Daroonpunt R."/>
            <person name="Tanasupawat S."/>
        </authorList>
    </citation>
    <scope>NUCLEOTIDE SEQUENCE [LARGE SCALE GENOMIC DNA]</scope>
    <source>
        <strain evidence="8 9">FN1-14</strain>
    </source>
</reference>
<evidence type="ECO:0000256" key="4">
    <source>
        <dbReference type="ARBA" id="ARBA00022807"/>
    </source>
</evidence>
<comment type="similarity">
    <text evidence="1">Belongs to the peptidase C40 family.</text>
</comment>
<keyword evidence="3" id="KW-0378">Hydrolase</keyword>
<feature type="coiled-coil region" evidence="5">
    <location>
        <begin position="59"/>
        <end position="93"/>
    </location>
</feature>
<comment type="caution">
    <text evidence="8">The sequence shown here is derived from an EMBL/GenBank/DDBJ whole genome shotgun (WGS) entry which is preliminary data.</text>
</comment>
<evidence type="ECO:0000313" key="8">
    <source>
        <dbReference type="EMBL" id="RIX35246.1"/>
    </source>
</evidence>
<dbReference type="Gene3D" id="3.90.1720.10">
    <property type="entry name" value="endopeptidase domain like (from Nostoc punctiforme)"/>
    <property type="match status" value="1"/>
</dbReference>
<feature type="region of interest" description="Disordered" evidence="6">
    <location>
        <begin position="1"/>
        <end position="23"/>
    </location>
</feature>
<keyword evidence="5" id="KW-0175">Coiled coil</keyword>
<dbReference type="PANTHER" id="PTHR47359">
    <property type="entry name" value="PEPTIDOGLYCAN DL-ENDOPEPTIDASE CWLO"/>
    <property type="match status" value="1"/>
</dbReference>
<name>A0A418Q7G9_9CORY</name>
<dbReference type="PROSITE" id="PS51935">
    <property type="entry name" value="NLPC_P60"/>
    <property type="match status" value="1"/>
</dbReference>
<dbReference type="InterPro" id="IPR000064">
    <property type="entry name" value="NLP_P60_dom"/>
</dbReference>
<sequence>MGVSAPIASAQPAQPAQPDKNLDSDVDTLIQAPIPTDVDGLLNHLGKISQLASKTSDEVEQTKINIGDYQNRLDAANKALADANAQAQNVMGRMEGTRGEVTNVSRAMYRGANVDPVSAIIGAEGPQAAMERSSYLNSIASQTTNTLTELDSEIAAAAKAKSDAARAKATADFQLRTLNEQKAKLDDRSAQLDELKGQVMKVVDGLSPADRQRWVDRNGPINVDVNEFLGKLRESTAGTPAGNYSGAVAAAMSKLGAPYSWGATGPDAFDCSGLMLWSYQQIGKSIPRTSSAQIAGGTPVSKSELQPGDIVGFYPGVTHVGMYIGDGKIVHASDYGIPVQVVSLDSMPFAGAARY</sequence>
<dbReference type="GO" id="GO:0006508">
    <property type="term" value="P:proteolysis"/>
    <property type="evidence" value="ECO:0007669"/>
    <property type="project" value="UniProtKB-KW"/>
</dbReference>
<evidence type="ECO:0000256" key="2">
    <source>
        <dbReference type="ARBA" id="ARBA00022670"/>
    </source>
</evidence>
<evidence type="ECO:0000256" key="5">
    <source>
        <dbReference type="SAM" id="Coils"/>
    </source>
</evidence>
<dbReference type="GO" id="GO:0008234">
    <property type="term" value="F:cysteine-type peptidase activity"/>
    <property type="evidence" value="ECO:0007669"/>
    <property type="project" value="UniProtKB-KW"/>
</dbReference>
<accession>A0A418Q7G9</accession>
<dbReference type="AlphaFoldDB" id="A0A418Q7G9"/>
<evidence type="ECO:0000256" key="1">
    <source>
        <dbReference type="ARBA" id="ARBA00007074"/>
    </source>
</evidence>
<evidence type="ECO:0000256" key="3">
    <source>
        <dbReference type="ARBA" id="ARBA00022801"/>
    </source>
</evidence>
<evidence type="ECO:0000256" key="6">
    <source>
        <dbReference type="SAM" id="MobiDB-lite"/>
    </source>
</evidence>
<keyword evidence="2" id="KW-0645">Protease</keyword>
<dbReference type="SUPFAM" id="SSF54001">
    <property type="entry name" value="Cysteine proteinases"/>
    <property type="match status" value="1"/>
</dbReference>
<dbReference type="Pfam" id="PF00877">
    <property type="entry name" value="NLPC_P60"/>
    <property type="match status" value="1"/>
</dbReference>
<dbReference type="OrthoDB" id="5177647at2"/>
<feature type="compositionally biased region" description="Low complexity" evidence="6">
    <location>
        <begin position="1"/>
        <end position="18"/>
    </location>
</feature>
<dbReference type="Gene3D" id="6.10.250.3150">
    <property type="match status" value="1"/>
</dbReference>
<dbReference type="InterPro" id="IPR051794">
    <property type="entry name" value="PG_Endopeptidase_C40"/>
</dbReference>
<dbReference type="EMBL" id="QXJK01000004">
    <property type="protein sequence ID" value="RIX35246.1"/>
    <property type="molecule type" value="Genomic_DNA"/>
</dbReference>
<dbReference type="Proteomes" id="UP000285278">
    <property type="component" value="Unassembled WGS sequence"/>
</dbReference>
<keyword evidence="4" id="KW-0788">Thiol protease</keyword>
<evidence type="ECO:0000313" key="9">
    <source>
        <dbReference type="Proteomes" id="UP000285278"/>
    </source>
</evidence>
<proteinExistence type="inferred from homology"/>
<evidence type="ECO:0000259" key="7">
    <source>
        <dbReference type="PROSITE" id="PS51935"/>
    </source>
</evidence>
<keyword evidence="9" id="KW-1185">Reference proteome</keyword>
<feature type="domain" description="NlpC/P60" evidence="7">
    <location>
        <begin position="241"/>
        <end position="355"/>
    </location>
</feature>
<dbReference type="InterPro" id="IPR038765">
    <property type="entry name" value="Papain-like_cys_pep_sf"/>
</dbReference>
<organism evidence="8 9">
    <name type="scientific">Corynebacterium falsenii</name>
    <dbReference type="NCBI Taxonomy" id="108486"/>
    <lineage>
        <taxon>Bacteria</taxon>
        <taxon>Bacillati</taxon>
        <taxon>Actinomycetota</taxon>
        <taxon>Actinomycetes</taxon>
        <taxon>Mycobacteriales</taxon>
        <taxon>Corynebacteriaceae</taxon>
        <taxon>Corynebacterium</taxon>
    </lineage>
</organism>
<dbReference type="STRING" id="1451189.CFAL_04275"/>